<reference evidence="1 3" key="1">
    <citation type="journal article" date="2015" name="Nat. Commun.">
        <title>Production of butyrate from lysine and the Amadori product fructoselysine by a human gut commensal.</title>
        <authorList>
            <person name="Bui T.P."/>
            <person name="Ritari J."/>
            <person name="Boeren S."/>
            <person name="de Waard P."/>
            <person name="Plugge C.M."/>
            <person name="de Vos W.M."/>
        </authorList>
    </citation>
    <scope>NUCLEOTIDE SEQUENCE [LARGE SCALE GENOMIC DNA]</scope>
    <source>
        <strain evidence="1 3">AF211</strain>
    </source>
</reference>
<evidence type="ECO:0000313" key="4">
    <source>
        <dbReference type="Proteomes" id="UP000245778"/>
    </source>
</evidence>
<dbReference type="STRING" id="1297617.IB211_02443"/>
<dbReference type="AlphaFoldDB" id="A0A0S2W6E4"/>
<dbReference type="PATRIC" id="fig|1297617.4.peg.2514"/>
<reference evidence="3" key="2">
    <citation type="submission" date="2015-04" db="EMBL/GenBank/DDBJ databases">
        <title>A butyrogenic pathway from the amino acid lysine in a human gut commensal.</title>
        <authorList>
            <person name="de Vos W.M."/>
            <person name="Bui N.T.P."/>
            <person name="Plugge C.M."/>
            <person name="Ritari J."/>
        </authorList>
    </citation>
    <scope>NUCLEOTIDE SEQUENCE [LARGE SCALE GENOMIC DNA]</scope>
    <source>
        <strain evidence="3">AF211</strain>
    </source>
</reference>
<gene>
    <name evidence="2" type="ORF">C7373_106118</name>
    <name evidence="1" type="ORF">IB211_02443</name>
</gene>
<name>A0A0S2W6E4_9FIRM</name>
<dbReference type="Proteomes" id="UP000245778">
    <property type="component" value="Unassembled WGS sequence"/>
</dbReference>
<dbReference type="KEGG" id="ibu:IB211_02443"/>
<reference evidence="2 4" key="3">
    <citation type="submission" date="2018-04" db="EMBL/GenBank/DDBJ databases">
        <title>Genomic Encyclopedia of Type Strains, Phase IV (KMG-IV): sequencing the most valuable type-strain genomes for metagenomic binning, comparative biology and taxonomic classification.</title>
        <authorList>
            <person name="Goeker M."/>
        </authorList>
    </citation>
    <scope>NUCLEOTIDE SEQUENCE [LARGE SCALE GENOMIC DNA]</scope>
    <source>
        <strain evidence="2 4">DSM 26588</strain>
    </source>
</reference>
<sequence>MLFSEYARYQYVRSPLVEVICQLRFPAILTINTKEPAEFQEAVRHDFPRYAARKEQLPPKVTGLGTPNPKLEQQPAVVNHSFVSADGLWKINLTKDFIALSTLRYTQWEDFALRLDKPLAQFIQVYEPAFFERVGLRYVNAVSRKALGLTDLLWDDLIRSPYLGILGEPDVDESKVGKSAMDTELTLEGGVRMKIHAGPGLLGGGKKDPEPKFILDGDFSLPGSTAADKVPQLLGDLHQYAVRFFHGAITPELHEAMGPLPVLE</sequence>
<dbReference type="EMBL" id="QEKK01000006">
    <property type="protein sequence ID" value="PVY48611.1"/>
    <property type="molecule type" value="Genomic_DNA"/>
</dbReference>
<dbReference type="Proteomes" id="UP000064844">
    <property type="component" value="Chromosome"/>
</dbReference>
<protein>
    <submittedName>
        <fullName evidence="2">Uncharacterized protein (TIGR04255 family)</fullName>
    </submittedName>
</protein>
<accession>A0A0S2W6E4</accession>
<dbReference type="GeneID" id="93228421"/>
<keyword evidence="3" id="KW-1185">Reference proteome</keyword>
<evidence type="ECO:0000313" key="2">
    <source>
        <dbReference type="EMBL" id="PVY48611.1"/>
    </source>
</evidence>
<dbReference type="eggNOG" id="ENOG502ZAID">
    <property type="taxonomic scope" value="Bacteria"/>
</dbReference>
<evidence type="ECO:0000313" key="1">
    <source>
        <dbReference type="EMBL" id="ALP94834.1"/>
    </source>
</evidence>
<organism evidence="1 3">
    <name type="scientific">Intestinimonas butyriciproducens</name>
    <dbReference type="NCBI Taxonomy" id="1297617"/>
    <lineage>
        <taxon>Bacteria</taxon>
        <taxon>Bacillati</taxon>
        <taxon>Bacillota</taxon>
        <taxon>Clostridia</taxon>
        <taxon>Eubacteriales</taxon>
        <taxon>Intestinimonas</taxon>
    </lineage>
</organism>
<dbReference type="OrthoDB" id="7107919at2"/>
<dbReference type="EMBL" id="CP011307">
    <property type="protein sequence ID" value="ALP94834.1"/>
    <property type="molecule type" value="Genomic_DNA"/>
</dbReference>
<evidence type="ECO:0000313" key="3">
    <source>
        <dbReference type="Proteomes" id="UP000064844"/>
    </source>
</evidence>
<dbReference type="RefSeq" id="WP_058118175.1">
    <property type="nucleotide sequence ID" value="NZ_CAMREZ010000007.1"/>
</dbReference>
<dbReference type="NCBIfam" id="TIGR04255">
    <property type="entry name" value="sporadTIGR04255"/>
    <property type="match status" value="1"/>
</dbReference>
<proteinExistence type="predicted"/>
<dbReference type="InterPro" id="IPR026349">
    <property type="entry name" value="CHP04255"/>
</dbReference>